<dbReference type="InterPro" id="IPR032675">
    <property type="entry name" value="LRR_dom_sf"/>
</dbReference>
<feature type="region of interest" description="Disordered" evidence="7">
    <location>
        <begin position="247"/>
        <end position="271"/>
    </location>
</feature>
<keyword evidence="9" id="KW-1185">Reference proteome</keyword>
<evidence type="ECO:0000256" key="4">
    <source>
        <dbReference type="ARBA" id="ARBA00023242"/>
    </source>
</evidence>
<dbReference type="SUPFAM" id="SSF52058">
    <property type="entry name" value="L domain-like"/>
    <property type="match status" value="1"/>
</dbReference>
<dbReference type="Proteomes" id="UP000224634">
    <property type="component" value="Unassembled WGS sequence"/>
</dbReference>
<evidence type="ECO:0000313" key="9">
    <source>
        <dbReference type="Proteomes" id="UP000224634"/>
    </source>
</evidence>
<dbReference type="FunFam" id="3.80.10.10:FF:000026">
    <property type="entry name" value="U2 small nuclear ribonucleoprotein A"/>
    <property type="match status" value="1"/>
</dbReference>
<protein>
    <recommendedName>
        <fullName evidence="6">U2 small nuclear ribonucleoprotein A'</fullName>
    </recommendedName>
</protein>
<dbReference type="STRING" id="1447883.A0A2B7YDE3"/>
<dbReference type="InterPro" id="IPR001611">
    <property type="entry name" value="Leu-rich_rpt"/>
</dbReference>
<dbReference type="GO" id="GO:0005686">
    <property type="term" value="C:U2 snRNP"/>
    <property type="evidence" value="ECO:0007669"/>
    <property type="project" value="TreeGrafter"/>
</dbReference>
<evidence type="ECO:0000256" key="7">
    <source>
        <dbReference type="SAM" id="MobiDB-lite"/>
    </source>
</evidence>
<evidence type="ECO:0000313" key="8">
    <source>
        <dbReference type="EMBL" id="PGH19546.1"/>
    </source>
</evidence>
<dbReference type="GO" id="GO:0030620">
    <property type="term" value="F:U2 snRNA binding"/>
    <property type="evidence" value="ECO:0007669"/>
    <property type="project" value="InterPro"/>
</dbReference>
<comment type="caution">
    <text evidence="8">The sequence shown here is derived from an EMBL/GenBank/DDBJ whole genome shotgun (WGS) entry which is preliminary data.</text>
</comment>
<evidence type="ECO:0000256" key="6">
    <source>
        <dbReference type="ARBA" id="ARBA00024238"/>
    </source>
</evidence>
<gene>
    <name evidence="8" type="ORF">AJ80_03882</name>
</gene>
<dbReference type="Pfam" id="PF14580">
    <property type="entry name" value="LRR_9"/>
    <property type="match status" value="1"/>
</dbReference>
<dbReference type="OrthoDB" id="433501at2759"/>
<comment type="similarity">
    <text evidence="5">Belongs to the U2 small nuclear ribonucleoprotein A family.</text>
</comment>
<dbReference type="GO" id="GO:0000398">
    <property type="term" value="P:mRNA splicing, via spliceosome"/>
    <property type="evidence" value="ECO:0007669"/>
    <property type="project" value="InterPro"/>
</dbReference>
<dbReference type="Gene3D" id="3.80.10.10">
    <property type="entry name" value="Ribonuclease Inhibitor"/>
    <property type="match status" value="1"/>
</dbReference>
<sequence length="271" mass="30500">MRLTVELINNSLSYLNPLKERELDLRGHKIPAIENLGVAKDQDAIDFTDNNISSISNFPFIPRLRSLLLARNRVSHIHPNLATSLPNLTTLVLTQNNVSELADLEPLRDLGRLTHLSLVENPVARKENYRLWVIWLLPTVRFLDFQKVKDPERKRATSLFGTWDEPSELASKIRGVKSRTFDVSSALLEAERTGAGAGGARQGQAGGENAIRVKLTEKERKRVEKMIREAKSLQDISRLEKELNEGRIPGGAFVGDEDEDEEEDKDVTMKG</sequence>
<evidence type="ECO:0000256" key="1">
    <source>
        <dbReference type="ARBA" id="ARBA00004123"/>
    </source>
</evidence>
<evidence type="ECO:0000256" key="3">
    <source>
        <dbReference type="ARBA" id="ARBA00022737"/>
    </source>
</evidence>
<keyword evidence="8" id="KW-0687">Ribonucleoprotein</keyword>
<evidence type="ECO:0000256" key="2">
    <source>
        <dbReference type="ARBA" id="ARBA00022614"/>
    </source>
</evidence>
<name>A0A2B7YDE3_POLH7</name>
<dbReference type="PROSITE" id="PS51450">
    <property type="entry name" value="LRR"/>
    <property type="match status" value="1"/>
</dbReference>
<dbReference type="InterPro" id="IPR044640">
    <property type="entry name" value="RU2A"/>
</dbReference>
<dbReference type="PANTHER" id="PTHR10552:SF6">
    <property type="entry name" value="U2 SMALL NUCLEAR RIBONUCLEOPROTEIN A"/>
    <property type="match status" value="1"/>
</dbReference>
<proteinExistence type="inferred from homology"/>
<keyword evidence="2" id="KW-0433">Leucine-rich repeat</keyword>
<dbReference type="EMBL" id="PDNA01000046">
    <property type="protein sequence ID" value="PGH19546.1"/>
    <property type="molecule type" value="Genomic_DNA"/>
</dbReference>
<keyword evidence="4" id="KW-0539">Nucleus</keyword>
<feature type="compositionally biased region" description="Acidic residues" evidence="7">
    <location>
        <begin position="255"/>
        <end position="265"/>
    </location>
</feature>
<comment type="subcellular location">
    <subcellularLocation>
        <location evidence="1">Nucleus</location>
    </subcellularLocation>
</comment>
<dbReference type="PANTHER" id="PTHR10552">
    <property type="entry name" value="U2 SMALL NUCLEAR RIBONUCLEOPROTEIN A"/>
    <property type="match status" value="1"/>
</dbReference>
<dbReference type="AlphaFoldDB" id="A0A2B7YDE3"/>
<organism evidence="8 9">
    <name type="scientific">Polytolypa hystricis (strain UAMH7299)</name>
    <dbReference type="NCBI Taxonomy" id="1447883"/>
    <lineage>
        <taxon>Eukaryota</taxon>
        <taxon>Fungi</taxon>
        <taxon>Dikarya</taxon>
        <taxon>Ascomycota</taxon>
        <taxon>Pezizomycotina</taxon>
        <taxon>Eurotiomycetes</taxon>
        <taxon>Eurotiomycetidae</taxon>
        <taxon>Onygenales</taxon>
        <taxon>Onygenales incertae sedis</taxon>
        <taxon>Polytolypa</taxon>
    </lineage>
</organism>
<accession>A0A2B7YDE3</accession>
<reference evidence="8 9" key="1">
    <citation type="submission" date="2017-10" db="EMBL/GenBank/DDBJ databases">
        <title>Comparative genomics in systemic dimorphic fungi from Ajellomycetaceae.</title>
        <authorList>
            <person name="Munoz J.F."/>
            <person name="Mcewen J.G."/>
            <person name="Clay O.K."/>
            <person name="Cuomo C.A."/>
        </authorList>
    </citation>
    <scope>NUCLEOTIDE SEQUENCE [LARGE SCALE GENOMIC DNA]</scope>
    <source>
        <strain evidence="8 9">UAMH7299</strain>
    </source>
</reference>
<evidence type="ECO:0000256" key="5">
    <source>
        <dbReference type="ARBA" id="ARBA00024196"/>
    </source>
</evidence>
<keyword evidence="3" id="KW-0677">Repeat</keyword>